<evidence type="ECO:0000256" key="8">
    <source>
        <dbReference type="SAM" id="MobiDB-lite"/>
    </source>
</evidence>
<dbReference type="Gene3D" id="3.30.70.660">
    <property type="entry name" value="Pseudouridine synthase I, catalytic domain, C-terminal subdomain"/>
    <property type="match status" value="1"/>
</dbReference>
<keyword evidence="3 4" id="KW-0413">Isomerase</keyword>
<reference evidence="10" key="1">
    <citation type="submission" date="2019-02" db="EMBL/GenBank/DDBJ databases">
        <title>Halonotius sp. a new haloarchaeum isolated from saline soil.</title>
        <authorList>
            <person name="Duran-Viseras A."/>
            <person name="Sanchez-Porro C."/>
            <person name="Ventosa A."/>
        </authorList>
    </citation>
    <scope>NUCLEOTIDE SEQUENCE</scope>
    <source>
        <strain evidence="10">F15B</strain>
    </source>
</reference>
<evidence type="ECO:0000256" key="3">
    <source>
        <dbReference type="ARBA" id="ARBA00023235"/>
    </source>
</evidence>
<dbReference type="InterPro" id="IPR001406">
    <property type="entry name" value="PsdUridine_synth_TruA"/>
</dbReference>
<dbReference type="PANTHER" id="PTHR11142">
    <property type="entry name" value="PSEUDOURIDYLATE SYNTHASE"/>
    <property type="match status" value="1"/>
</dbReference>
<evidence type="ECO:0000256" key="5">
    <source>
        <dbReference type="PIRSR" id="PIRSR001430-1"/>
    </source>
</evidence>
<evidence type="ECO:0000256" key="4">
    <source>
        <dbReference type="HAMAP-Rule" id="MF_00171"/>
    </source>
</evidence>
<evidence type="ECO:0000256" key="7">
    <source>
        <dbReference type="RuleBase" id="RU003792"/>
    </source>
</evidence>
<dbReference type="Pfam" id="PF01416">
    <property type="entry name" value="PseudoU_synth_1"/>
    <property type="match status" value="1"/>
</dbReference>
<comment type="catalytic activity">
    <reaction evidence="4 7">
        <text>uridine(38/39/40) in tRNA = pseudouridine(38/39/40) in tRNA</text>
        <dbReference type="Rhea" id="RHEA:22376"/>
        <dbReference type="Rhea" id="RHEA-COMP:10085"/>
        <dbReference type="Rhea" id="RHEA-COMP:10087"/>
        <dbReference type="ChEBI" id="CHEBI:65314"/>
        <dbReference type="ChEBI" id="CHEBI:65315"/>
        <dbReference type="EC" id="5.4.99.12"/>
    </reaction>
</comment>
<dbReference type="AlphaFoldDB" id="A0A8J8P8D0"/>
<comment type="caution">
    <text evidence="10">The sequence shown here is derived from an EMBL/GenBank/DDBJ whole genome shotgun (WGS) entry which is preliminary data.</text>
</comment>
<dbReference type="Proteomes" id="UP000705823">
    <property type="component" value="Unassembled WGS sequence"/>
</dbReference>
<evidence type="ECO:0000313" key="11">
    <source>
        <dbReference type="Proteomes" id="UP000705823"/>
    </source>
</evidence>
<comment type="caution">
    <text evidence="4">Lacks conserved residue(s) required for the propagation of feature annotation.</text>
</comment>
<dbReference type="EC" id="5.4.99.12" evidence="4"/>
<dbReference type="PIRSF" id="PIRSF001430">
    <property type="entry name" value="tRNA_psdUrid_synth"/>
    <property type="match status" value="1"/>
</dbReference>
<dbReference type="HAMAP" id="MF_00171">
    <property type="entry name" value="TruA"/>
    <property type="match status" value="1"/>
</dbReference>
<dbReference type="EMBL" id="RKLU01000003">
    <property type="protein sequence ID" value="TQQ80884.1"/>
    <property type="molecule type" value="Genomic_DNA"/>
</dbReference>
<dbReference type="OrthoDB" id="25720at2157"/>
<dbReference type="PANTHER" id="PTHR11142:SF0">
    <property type="entry name" value="TRNA PSEUDOURIDINE SYNTHASE-LIKE 1"/>
    <property type="match status" value="1"/>
</dbReference>
<dbReference type="GO" id="GO:0031119">
    <property type="term" value="P:tRNA pseudouridine synthesis"/>
    <property type="evidence" value="ECO:0007669"/>
    <property type="project" value="UniProtKB-UniRule"/>
</dbReference>
<dbReference type="GO" id="GO:0160147">
    <property type="term" value="F:tRNA pseudouridine(38-40) synthase activity"/>
    <property type="evidence" value="ECO:0007669"/>
    <property type="project" value="UniProtKB-EC"/>
</dbReference>
<comment type="function">
    <text evidence="4">Formation of pseudouridine at positions 38, 39 and 40 in the anticodon stem and loop of transfer RNAs.</text>
</comment>
<comment type="similarity">
    <text evidence="1 4 7">Belongs to the tRNA pseudouridine synthase TruA family.</text>
</comment>
<dbReference type="Gene3D" id="3.30.70.580">
    <property type="entry name" value="Pseudouridine synthase I, catalytic domain, N-terminal subdomain"/>
    <property type="match status" value="1"/>
</dbReference>
<proteinExistence type="inferred from homology"/>
<evidence type="ECO:0000313" key="10">
    <source>
        <dbReference type="EMBL" id="TQQ80884.1"/>
    </source>
</evidence>
<keyword evidence="2 4" id="KW-0819">tRNA processing</keyword>
<name>A0A8J8P8D0_9EURY</name>
<dbReference type="SUPFAM" id="SSF55120">
    <property type="entry name" value="Pseudouridine synthase"/>
    <property type="match status" value="1"/>
</dbReference>
<evidence type="ECO:0000256" key="6">
    <source>
        <dbReference type="PIRSR" id="PIRSR001430-2"/>
    </source>
</evidence>
<dbReference type="InterPro" id="IPR020097">
    <property type="entry name" value="PsdUridine_synth_TruA_a/b_dom"/>
</dbReference>
<dbReference type="InterPro" id="IPR020103">
    <property type="entry name" value="PsdUridine_synth_cat_dom_sf"/>
</dbReference>
<organism evidence="10 11">
    <name type="scientific">Halonotius terrestris</name>
    <dbReference type="NCBI Taxonomy" id="2487750"/>
    <lineage>
        <taxon>Archaea</taxon>
        <taxon>Methanobacteriati</taxon>
        <taxon>Methanobacteriota</taxon>
        <taxon>Stenosarchaea group</taxon>
        <taxon>Halobacteria</taxon>
        <taxon>Halobacteriales</taxon>
        <taxon>Haloferacaceae</taxon>
        <taxon>Halonotius</taxon>
    </lineage>
</organism>
<feature type="region of interest" description="Disordered" evidence="8">
    <location>
        <begin position="118"/>
        <end position="138"/>
    </location>
</feature>
<protein>
    <recommendedName>
        <fullName evidence="4">tRNA pseudouridine synthase A</fullName>
        <ecNumber evidence="4">5.4.99.12</ecNumber>
    </recommendedName>
    <alternativeName>
        <fullName evidence="4">tRNA pseudouridine(38-40) synthase</fullName>
    </alternativeName>
    <alternativeName>
        <fullName evidence="4">tRNA pseudouridylate synthase I</fullName>
    </alternativeName>
    <alternativeName>
        <fullName evidence="4">tRNA-uridine isomerase I</fullName>
    </alternativeName>
</protein>
<dbReference type="GO" id="GO:0003723">
    <property type="term" value="F:RNA binding"/>
    <property type="evidence" value="ECO:0007669"/>
    <property type="project" value="InterPro"/>
</dbReference>
<accession>A0A8J8P8D0</accession>
<keyword evidence="11" id="KW-1185">Reference proteome</keyword>
<evidence type="ECO:0000259" key="9">
    <source>
        <dbReference type="Pfam" id="PF01416"/>
    </source>
</evidence>
<feature type="binding site" evidence="4 6">
    <location>
        <position position="110"/>
    </location>
    <ligand>
        <name>substrate</name>
    </ligand>
</feature>
<dbReference type="InterPro" id="IPR020095">
    <property type="entry name" value="PsdUridine_synth_TruA_C"/>
</dbReference>
<evidence type="ECO:0000256" key="2">
    <source>
        <dbReference type="ARBA" id="ARBA00022694"/>
    </source>
</evidence>
<sequence length="299" mass="32176">MRAFRLAYDGRPFYGFQRQPSVPTVEGALFDALRELSILPPEADKPTGYAAAGRTDAGVSAVAQTVAFECPEWLSPRALNSELPATIRAWASADVGDDFHATHDAARREYVYHLYAPEEVGDDGPTPDGRTLDDRSTIDDDRAADAVAALSGRHDFHNLTPDDTGTERDITASIDRDGDVLALTVAAGGFPRHFVRRFVAVVQAVASGTKSLAWIERLLGDEAVDPRPPTASPEPLVLSAVEYSGVDFERDQQAAASGVDAFGERALDAFVGYRVTASIADRLAESSPAGFRDEPEDKL</sequence>
<feature type="active site" description="Nucleophile" evidence="4 5">
    <location>
        <position position="56"/>
    </location>
</feature>
<feature type="domain" description="Pseudouridine synthase I TruA alpha/beta" evidence="9">
    <location>
        <begin position="146"/>
        <end position="244"/>
    </location>
</feature>
<dbReference type="NCBIfam" id="NF000622">
    <property type="entry name" value="PRK00021.3-3"/>
    <property type="match status" value="1"/>
</dbReference>
<dbReference type="RefSeq" id="WP_142979446.1">
    <property type="nucleotide sequence ID" value="NZ_RKLU01000003.1"/>
</dbReference>
<evidence type="ECO:0000256" key="1">
    <source>
        <dbReference type="ARBA" id="ARBA00009375"/>
    </source>
</evidence>
<gene>
    <name evidence="4 10" type="primary">truA</name>
    <name evidence="10" type="ORF">EGH24_06915</name>
</gene>
<dbReference type="InterPro" id="IPR020094">
    <property type="entry name" value="TruA/RsuA/RluB/E/F_N"/>
</dbReference>